<reference evidence="3 4" key="1">
    <citation type="submission" date="2019-01" db="EMBL/GenBank/DDBJ databases">
        <title>Coherence of Microcystis species and biogeography revealed through population genomics.</title>
        <authorList>
            <person name="Perez-Carrascal O.M."/>
            <person name="Terrat Y."/>
            <person name="Giani A."/>
            <person name="Fortin N."/>
            <person name="Tromas N."/>
            <person name="Shapiro B.J."/>
        </authorList>
    </citation>
    <scope>NUCLEOTIDE SEQUENCE [LARGE SCALE GENOMIC DNA]</scope>
    <source>
        <strain evidence="3">Ma_QC_Ca_00000000_S207</strain>
    </source>
</reference>
<organism evidence="3 4">
    <name type="scientific">Microcystis aeruginosa Ma_QC_Ca_00000000_S207</name>
    <dbReference type="NCBI Taxonomy" id="2486251"/>
    <lineage>
        <taxon>Bacteria</taxon>
        <taxon>Bacillati</taxon>
        <taxon>Cyanobacteriota</taxon>
        <taxon>Cyanophyceae</taxon>
        <taxon>Oscillatoriophycideae</taxon>
        <taxon>Chroococcales</taxon>
        <taxon>Microcystaceae</taxon>
        <taxon>Microcystis</taxon>
    </lineage>
</organism>
<name>A0A552FSX0_MICAE</name>
<feature type="transmembrane region" description="Helical" evidence="2">
    <location>
        <begin position="193"/>
        <end position="214"/>
    </location>
</feature>
<feature type="coiled-coil region" evidence="1">
    <location>
        <begin position="167"/>
        <end position="194"/>
    </location>
</feature>
<evidence type="ECO:0000313" key="3">
    <source>
        <dbReference type="EMBL" id="TRU49811.1"/>
    </source>
</evidence>
<keyword evidence="2" id="KW-0812">Transmembrane</keyword>
<dbReference type="AlphaFoldDB" id="A0A552FSX0"/>
<keyword evidence="1" id="KW-0175">Coiled coil</keyword>
<keyword evidence="2" id="KW-1133">Transmembrane helix</keyword>
<feature type="transmembrane region" description="Helical" evidence="2">
    <location>
        <begin position="13"/>
        <end position="31"/>
    </location>
</feature>
<protein>
    <submittedName>
        <fullName evidence="3">Uncharacterized protein</fullName>
    </submittedName>
</protein>
<gene>
    <name evidence="3" type="ORF">EWV91_07000</name>
</gene>
<comment type="caution">
    <text evidence="3">The sequence shown here is derived from an EMBL/GenBank/DDBJ whole genome shotgun (WGS) entry which is preliminary data.</text>
</comment>
<dbReference type="EMBL" id="SFBF01000129">
    <property type="protein sequence ID" value="TRU49811.1"/>
    <property type="molecule type" value="Genomic_DNA"/>
</dbReference>
<dbReference type="Proteomes" id="UP000320293">
    <property type="component" value="Unassembled WGS sequence"/>
</dbReference>
<proteinExistence type="predicted"/>
<evidence type="ECO:0000256" key="1">
    <source>
        <dbReference type="SAM" id="Coils"/>
    </source>
</evidence>
<sequence length="215" mass="24327">MKTTLKKHLNLRLLFYVLSSCFTILTMFYPISCKKQKESASQQSVEIIRKEQERLKQSVQVRIQILHKRNDSLRYQLGQVNAQLRNQKALHLLKRAGIKQLIQGGGNDTLTASCDSIKQAVAEYVASDEHQDSLYQATIQTLQTIVQVKDSTVDVLQNALCDTQALTNQSLNRQSELEKNLAQKEKQIKRKQCVNRVLTTGVVILAGVTAILIIH</sequence>
<evidence type="ECO:0000313" key="4">
    <source>
        <dbReference type="Proteomes" id="UP000320293"/>
    </source>
</evidence>
<evidence type="ECO:0000256" key="2">
    <source>
        <dbReference type="SAM" id="Phobius"/>
    </source>
</evidence>
<accession>A0A552FSX0</accession>
<keyword evidence="2" id="KW-0472">Membrane</keyword>